<evidence type="ECO:0000313" key="5">
    <source>
        <dbReference type="Proteomes" id="UP000663870"/>
    </source>
</evidence>
<evidence type="ECO:0000313" key="4">
    <source>
        <dbReference type="Proteomes" id="UP000663854"/>
    </source>
</evidence>
<reference evidence="2" key="1">
    <citation type="submission" date="2021-02" db="EMBL/GenBank/DDBJ databases">
        <authorList>
            <person name="Nowell W R."/>
        </authorList>
    </citation>
    <scope>NUCLEOTIDE SEQUENCE</scope>
</reference>
<dbReference type="Proteomes" id="UP000663870">
    <property type="component" value="Unassembled WGS sequence"/>
</dbReference>
<evidence type="ECO:0000256" key="1">
    <source>
        <dbReference type="SAM" id="MobiDB-lite"/>
    </source>
</evidence>
<proteinExistence type="predicted"/>
<organism evidence="2 4">
    <name type="scientific">Rotaria sordida</name>
    <dbReference type="NCBI Taxonomy" id="392033"/>
    <lineage>
        <taxon>Eukaryota</taxon>
        <taxon>Metazoa</taxon>
        <taxon>Spiralia</taxon>
        <taxon>Gnathifera</taxon>
        <taxon>Rotifera</taxon>
        <taxon>Eurotatoria</taxon>
        <taxon>Bdelloidea</taxon>
        <taxon>Philodinida</taxon>
        <taxon>Philodinidae</taxon>
        <taxon>Rotaria</taxon>
    </lineage>
</organism>
<dbReference type="AlphaFoldDB" id="A0A814S908"/>
<gene>
    <name evidence="3" type="ORF">JXQ802_LOCUS33391</name>
    <name evidence="2" type="ORF">PYM288_LOCUS21807</name>
</gene>
<feature type="region of interest" description="Disordered" evidence="1">
    <location>
        <begin position="237"/>
        <end position="283"/>
    </location>
</feature>
<protein>
    <submittedName>
        <fullName evidence="2">Uncharacterized protein</fullName>
    </submittedName>
</protein>
<dbReference type="EMBL" id="CAJNOH010000888">
    <property type="protein sequence ID" value="CAF1142943.1"/>
    <property type="molecule type" value="Genomic_DNA"/>
</dbReference>
<keyword evidence="5" id="KW-1185">Reference proteome</keyword>
<sequence>MFIAGGGTLDVDTNVRDALSLLYEKSNSKEIINTITNMEDNEEIFFKEEAIYLCKQLTNQITILKAATYVLPDPEEDAYSSVGYGQGQGYVVLSSSVAAVVPAINNDVLDNGLVEFSVSSTDEVDGAGEDDVMDYHDEDDVTDYDDEDDEGYGTGYYDDDNHDYDYDNDNQIADPNYQPDSHDYNEDSRDDDDDQDRFSSASSSTIVLGESSEGSSQSSSSSSSVYFIPGVLRYHRSNSSRSGSVLSQPSTFNSTLSSTSDVSILPSVSDDTSDSQSSSEFDE</sequence>
<evidence type="ECO:0000313" key="2">
    <source>
        <dbReference type="EMBL" id="CAF1142943.1"/>
    </source>
</evidence>
<feature type="compositionally biased region" description="Acidic residues" evidence="1">
    <location>
        <begin position="122"/>
        <end position="168"/>
    </location>
</feature>
<feature type="region of interest" description="Disordered" evidence="1">
    <location>
        <begin position="120"/>
        <end position="224"/>
    </location>
</feature>
<feature type="compositionally biased region" description="Low complexity" evidence="1">
    <location>
        <begin position="267"/>
        <end position="283"/>
    </location>
</feature>
<name>A0A814S908_9BILA</name>
<evidence type="ECO:0000313" key="3">
    <source>
        <dbReference type="EMBL" id="CAF1375617.1"/>
    </source>
</evidence>
<dbReference type="EMBL" id="CAJNOL010001522">
    <property type="protein sequence ID" value="CAF1375617.1"/>
    <property type="molecule type" value="Genomic_DNA"/>
</dbReference>
<accession>A0A814S908</accession>
<comment type="caution">
    <text evidence="2">The sequence shown here is derived from an EMBL/GenBank/DDBJ whole genome shotgun (WGS) entry which is preliminary data.</text>
</comment>
<dbReference type="Proteomes" id="UP000663854">
    <property type="component" value="Unassembled WGS sequence"/>
</dbReference>
<feature type="compositionally biased region" description="Low complexity" evidence="1">
    <location>
        <begin position="198"/>
        <end position="224"/>
    </location>
</feature>
<feature type="compositionally biased region" description="Polar residues" evidence="1">
    <location>
        <begin position="248"/>
        <end position="262"/>
    </location>
</feature>